<keyword evidence="3 6" id="KW-0812">Transmembrane</keyword>
<evidence type="ECO:0000313" key="8">
    <source>
        <dbReference type="EMBL" id="VAX34659.1"/>
    </source>
</evidence>
<dbReference type="SUPFAM" id="SSF48317">
    <property type="entry name" value="Acid phosphatase/Vanadium-dependent haloperoxidase"/>
    <property type="match status" value="1"/>
</dbReference>
<feature type="transmembrane region" description="Helical" evidence="6">
    <location>
        <begin position="333"/>
        <end position="351"/>
    </location>
</feature>
<feature type="transmembrane region" description="Helical" evidence="6">
    <location>
        <begin position="435"/>
        <end position="452"/>
    </location>
</feature>
<feature type="transmembrane region" description="Helical" evidence="6">
    <location>
        <begin position="403"/>
        <end position="423"/>
    </location>
</feature>
<evidence type="ECO:0000256" key="6">
    <source>
        <dbReference type="SAM" id="Phobius"/>
    </source>
</evidence>
<gene>
    <name evidence="8" type="ORF">MNBD_NITROSPIRAE03-269</name>
</gene>
<dbReference type="InterPro" id="IPR032816">
    <property type="entry name" value="VTT_dom"/>
</dbReference>
<feature type="transmembrane region" description="Helical" evidence="6">
    <location>
        <begin position="300"/>
        <end position="326"/>
    </location>
</feature>
<proteinExistence type="predicted"/>
<dbReference type="GO" id="GO:0005886">
    <property type="term" value="C:plasma membrane"/>
    <property type="evidence" value="ECO:0007669"/>
    <property type="project" value="UniProtKB-SubCell"/>
</dbReference>
<feature type="transmembrane region" description="Helical" evidence="6">
    <location>
        <begin position="176"/>
        <end position="196"/>
    </location>
</feature>
<name>A0A3B1CXP0_9ZZZZ</name>
<dbReference type="PANTHER" id="PTHR30353">
    <property type="entry name" value="INNER MEMBRANE PROTEIN DEDA-RELATED"/>
    <property type="match status" value="1"/>
</dbReference>
<keyword evidence="5 6" id="KW-0472">Membrane</keyword>
<protein>
    <submittedName>
        <fullName evidence="8">Membrane-associated phospholipid phosphatase</fullName>
    </submittedName>
</protein>
<dbReference type="CDD" id="cd03392">
    <property type="entry name" value="PAP2_like_2"/>
    <property type="match status" value="1"/>
</dbReference>
<evidence type="ECO:0000256" key="4">
    <source>
        <dbReference type="ARBA" id="ARBA00022989"/>
    </source>
</evidence>
<evidence type="ECO:0000256" key="5">
    <source>
        <dbReference type="ARBA" id="ARBA00023136"/>
    </source>
</evidence>
<dbReference type="Pfam" id="PF01569">
    <property type="entry name" value="PAP2"/>
    <property type="match status" value="1"/>
</dbReference>
<reference evidence="8" key="1">
    <citation type="submission" date="2018-06" db="EMBL/GenBank/DDBJ databases">
        <authorList>
            <person name="Zhirakovskaya E."/>
        </authorList>
    </citation>
    <scope>NUCLEOTIDE SEQUENCE</scope>
</reference>
<dbReference type="InterPro" id="IPR036938">
    <property type="entry name" value="PAP2/HPO_sf"/>
</dbReference>
<sequence length="462" mass="52008">MLEKLLNTISLLGHWGYLVIFLAAFLESSAFMGLILPGESVVVLSGVLASQGYFDLVNCLWIIALGAVLGDSVGYSLGKAVGRGYFERHKRLFLLKEKHILKVDRYFEKHGGKTIFFGRFVGFLRAMAPFVAGMARMPYRRFLVYNVSGGILWSVSFTLLGYFFGQSWQLIEKWSGRAGVFVLFILLVGAAFGYLYKILAGRHAEICGWVMNKYRGFISDPRIRGFTERHPELVLFIRERLSPESYLGLHLTVGLAISAVFVWIFGGITEDILTGDPFVVVDTWVLTHVLYFRTPGVSRFMVLFTQLGGIAAIMIGSFIVGTYLLLKRRFDYLLTYIMAIIGGGFLVFVLKKAIHRIRPISETSLVSVGGWSFPSGHAMMSVILYGMITYFIVRDMKSWKLRVFLVTTTGFVVFVIGLSRIYLQVHYLSDVLAGYAGGMFWLSICITGLELYRKKVSVRRGK</sequence>
<feature type="transmembrane region" description="Helical" evidence="6">
    <location>
        <begin position="6"/>
        <end position="26"/>
    </location>
</feature>
<dbReference type="AlphaFoldDB" id="A0A3B1CXP0"/>
<dbReference type="InterPro" id="IPR000326">
    <property type="entry name" value="PAP2/HPO"/>
</dbReference>
<keyword evidence="4 6" id="KW-1133">Transmembrane helix</keyword>
<feature type="transmembrane region" description="Helical" evidence="6">
    <location>
        <begin position="60"/>
        <end position="81"/>
    </location>
</feature>
<feature type="domain" description="Phosphatidic acid phosphatase type 2/haloperoxidase" evidence="7">
    <location>
        <begin position="332"/>
        <end position="446"/>
    </location>
</feature>
<feature type="transmembrane region" description="Helical" evidence="6">
    <location>
        <begin position="142"/>
        <end position="164"/>
    </location>
</feature>
<dbReference type="PANTHER" id="PTHR30353:SF15">
    <property type="entry name" value="INNER MEMBRANE PROTEIN YABI"/>
    <property type="match status" value="1"/>
</dbReference>
<evidence type="ECO:0000256" key="2">
    <source>
        <dbReference type="ARBA" id="ARBA00022475"/>
    </source>
</evidence>
<dbReference type="SMART" id="SM00014">
    <property type="entry name" value="acidPPc"/>
    <property type="match status" value="1"/>
</dbReference>
<dbReference type="EMBL" id="UOGI01000364">
    <property type="protein sequence ID" value="VAX34659.1"/>
    <property type="molecule type" value="Genomic_DNA"/>
</dbReference>
<dbReference type="Gene3D" id="1.20.144.10">
    <property type="entry name" value="Phosphatidic acid phosphatase type 2/haloperoxidase"/>
    <property type="match status" value="1"/>
</dbReference>
<dbReference type="Pfam" id="PF09335">
    <property type="entry name" value="VTT_dom"/>
    <property type="match status" value="1"/>
</dbReference>
<evidence type="ECO:0000256" key="1">
    <source>
        <dbReference type="ARBA" id="ARBA00004651"/>
    </source>
</evidence>
<feature type="transmembrane region" description="Helical" evidence="6">
    <location>
        <begin position="246"/>
        <end position="268"/>
    </location>
</feature>
<dbReference type="InterPro" id="IPR032818">
    <property type="entry name" value="DedA-like"/>
</dbReference>
<keyword evidence="2" id="KW-1003">Cell membrane</keyword>
<feature type="transmembrane region" description="Helical" evidence="6">
    <location>
        <begin position="371"/>
        <end position="391"/>
    </location>
</feature>
<accession>A0A3B1CXP0</accession>
<evidence type="ECO:0000256" key="3">
    <source>
        <dbReference type="ARBA" id="ARBA00022692"/>
    </source>
</evidence>
<organism evidence="8">
    <name type="scientific">hydrothermal vent metagenome</name>
    <dbReference type="NCBI Taxonomy" id="652676"/>
    <lineage>
        <taxon>unclassified sequences</taxon>
        <taxon>metagenomes</taxon>
        <taxon>ecological metagenomes</taxon>
    </lineage>
</organism>
<evidence type="ECO:0000259" key="7">
    <source>
        <dbReference type="SMART" id="SM00014"/>
    </source>
</evidence>
<comment type="subcellular location">
    <subcellularLocation>
        <location evidence="1">Cell membrane</location>
        <topology evidence="1">Multi-pass membrane protein</topology>
    </subcellularLocation>
</comment>